<proteinExistence type="predicted"/>
<protein>
    <submittedName>
        <fullName evidence="1">Uncharacterized protein</fullName>
    </submittedName>
</protein>
<sequence length="40" mass="4899">MLHIFYLGHLTVNYILRRPLHSPTPHFVLLSEKRKKNWNK</sequence>
<dbReference type="EMBL" id="GBXM01081087">
    <property type="protein sequence ID" value="JAH27490.1"/>
    <property type="molecule type" value="Transcribed_RNA"/>
</dbReference>
<reference evidence="1" key="2">
    <citation type="journal article" date="2015" name="Fish Shellfish Immunol.">
        <title>Early steps in the European eel (Anguilla anguilla)-Vibrio vulnificus interaction in the gills: Role of the RtxA13 toxin.</title>
        <authorList>
            <person name="Callol A."/>
            <person name="Pajuelo D."/>
            <person name="Ebbesson L."/>
            <person name="Teles M."/>
            <person name="MacKenzie S."/>
            <person name="Amaro C."/>
        </authorList>
    </citation>
    <scope>NUCLEOTIDE SEQUENCE</scope>
</reference>
<name>A0A0E9RGA1_ANGAN</name>
<dbReference type="AlphaFoldDB" id="A0A0E9RGA1"/>
<accession>A0A0E9RGA1</accession>
<reference evidence="1" key="1">
    <citation type="submission" date="2014-11" db="EMBL/GenBank/DDBJ databases">
        <authorList>
            <person name="Amaro Gonzalez C."/>
        </authorList>
    </citation>
    <scope>NUCLEOTIDE SEQUENCE</scope>
</reference>
<evidence type="ECO:0000313" key="1">
    <source>
        <dbReference type="EMBL" id="JAH27490.1"/>
    </source>
</evidence>
<organism evidence="1">
    <name type="scientific">Anguilla anguilla</name>
    <name type="common">European freshwater eel</name>
    <name type="synonym">Muraena anguilla</name>
    <dbReference type="NCBI Taxonomy" id="7936"/>
    <lineage>
        <taxon>Eukaryota</taxon>
        <taxon>Metazoa</taxon>
        <taxon>Chordata</taxon>
        <taxon>Craniata</taxon>
        <taxon>Vertebrata</taxon>
        <taxon>Euteleostomi</taxon>
        <taxon>Actinopterygii</taxon>
        <taxon>Neopterygii</taxon>
        <taxon>Teleostei</taxon>
        <taxon>Anguilliformes</taxon>
        <taxon>Anguillidae</taxon>
        <taxon>Anguilla</taxon>
    </lineage>
</organism>